<evidence type="ECO:0000256" key="5">
    <source>
        <dbReference type="ARBA" id="ARBA00022679"/>
    </source>
</evidence>
<dbReference type="InterPro" id="IPR015795">
    <property type="entry name" value="Pyrv_Knase_C"/>
</dbReference>
<comment type="cofactor">
    <cofactor evidence="1">
        <name>K(+)</name>
        <dbReference type="ChEBI" id="CHEBI:29103"/>
    </cofactor>
</comment>
<evidence type="ECO:0000256" key="1">
    <source>
        <dbReference type="ARBA" id="ARBA00001958"/>
    </source>
</evidence>
<feature type="domain" description="Pyruvate kinase C-terminal" evidence="14">
    <location>
        <begin position="235"/>
        <end position="348"/>
    </location>
</feature>
<dbReference type="Pfam" id="PF02887">
    <property type="entry name" value="PK_C"/>
    <property type="match status" value="1"/>
</dbReference>
<organism evidence="15 16">
    <name type="scientific">Taenia crassiceps</name>
    <dbReference type="NCBI Taxonomy" id="6207"/>
    <lineage>
        <taxon>Eukaryota</taxon>
        <taxon>Metazoa</taxon>
        <taxon>Spiralia</taxon>
        <taxon>Lophotrochozoa</taxon>
        <taxon>Platyhelminthes</taxon>
        <taxon>Cestoda</taxon>
        <taxon>Eucestoda</taxon>
        <taxon>Cyclophyllidea</taxon>
        <taxon>Taeniidae</taxon>
        <taxon>Taenia</taxon>
    </lineage>
</organism>
<evidence type="ECO:0000256" key="12">
    <source>
        <dbReference type="ARBA" id="ARBA00023317"/>
    </source>
</evidence>
<comment type="similarity">
    <text evidence="3">Belongs to the pyruvate kinase family.</text>
</comment>
<evidence type="ECO:0000256" key="9">
    <source>
        <dbReference type="ARBA" id="ARBA00022840"/>
    </source>
</evidence>
<evidence type="ECO:0000313" key="16">
    <source>
        <dbReference type="Proteomes" id="UP001651158"/>
    </source>
</evidence>
<sequence length="425" mass="46179">MSQLDIDQVANNIRQTSIGCTLVINLCMVTRDVCKDVVRCVRELEGSYNHERLIAIAIDVTGAPVRTGTFKEADFVFTNFAGSSSMIEEARSILPKTAKVFAKIETRESVKNGLAMYYAPEKIFKIQKYIVGHCNMADKPVFVTGQLAESMISKPRPTRAEASDIANAVLDGVDGLLLTIETSWGMYPFDTVNVSDNVCREAERAICYEISRAELNYCRLLRGKVNDSIKNVTGASAVEAADSCNASAIFVITTTGASAISIAMSRPSCIVIAITVDIAVARYCLAYRGLHPYLYVGERVSEWCEDVDNRINAAIEHTRHTGLVKGGDRIIVVTGSISTSGSTNTIHIFTLEEEHSKLRIVGSSHELSQVGSPWSMENTTVAFPFPSPVGAGRARQAFGTGPRYSVMLSRGNSVNGSVNDMLPPL</sequence>
<keyword evidence="7" id="KW-0547">Nucleotide-binding</keyword>
<evidence type="ECO:0000256" key="8">
    <source>
        <dbReference type="ARBA" id="ARBA00022777"/>
    </source>
</evidence>
<dbReference type="InterPro" id="IPR015793">
    <property type="entry name" value="Pyrv_Knase_brl"/>
</dbReference>
<dbReference type="InterPro" id="IPR036918">
    <property type="entry name" value="Pyrv_Knase_C_sf"/>
</dbReference>
<dbReference type="EC" id="2.7.1.40" evidence="4"/>
<evidence type="ECO:0000256" key="2">
    <source>
        <dbReference type="ARBA" id="ARBA00004997"/>
    </source>
</evidence>
<reference evidence="15 16" key="1">
    <citation type="journal article" date="2022" name="Front. Cell. Infect. Microbiol.">
        <title>The Genomes of Two Strains of Taenia crassiceps the Animal Model for the Study of Human Cysticercosis.</title>
        <authorList>
            <person name="Bobes R.J."/>
            <person name="Estrada K."/>
            <person name="Rios-Valencia D.G."/>
            <person name="Calderon-Gallegos A."/>
            <person name="de la Torre P."/>
            <person name="Carrero J.C."/>
            <person name="Sanchez-Flores A."/>
            <person name="Laclette J.P."/>
        </authorList>
    </citation>
    <scope>NUCLEOTIDE SEQUENCE [LARGE SCALE GENOMIC DNA]</scope>
    <source>
        <strain evidence="15">WFUcys</strain>
    </source>
</reference>
<dbReference type="Gene3D" id="3.40.1380.20">
    <property type="entry name" value="Pyruvate kinase, C-terminal domain"/>
    <property type="match status" value="1"/>
</dbReference>
<dbReference type="GO" id="GO:0016301">
    <property type="term" value="F:kinase activity"/>
    <property type="evidence" value="ECO:0007669"/>
    <property type="project" value="UniProtKB-KW"/>
</dbReference>
<dbReference type="Gene3D" id="3.20.20.60">
    <property type="entry name" value="Phosphoenolpyruvate-binding domains"/>
    <property type="match status" value="1"/>
</dbReference>
<evidence type="ECO:0000256" key="7">
    <source>
        <dbReference type="ARBA" id="ARBA00022741"/>
    </source>
</evidence>
<dbReference type="InterPro" id="IPR015813">
    <property type="entry name" value="Pyrv/PenolPyrv_kinase-like_dom"/>
</dbReference>
<evidence type="ECO:0000256" key="11">
    <source>
        <dbReference type="ARBA" id="ARBA00023152"/>
    </source>
</evidence>
<feature type="domain" description="Pyruvate kinase barrel" evidence="13">
    <location>
        <begin position="72"/>
        <end position="192"/>
    </location>
</feature>
<accession>A0ABR4QLU6</accession>
<evidence type="ECO:0000313" key="15">
    <source>
        <dbReference type="EMBL" id="KAL5110516.1"/>
    </source>
</evidence>
<evidence type="ECO:0000256" key="3">
    <source>
        <dbReference type="ARBA" id="ARBA00008663"/>
    </source>
</evidence>
<evidence type="ECO:0000259" key="14">
    <source>
        <dbReference type="Pfam" id="PF02887"/>
    </source>
</evidence>
<comment type="caution">
    <text evidence="15">The sequence shown here is derived from an EMBL/GenBank/DDBJ whole genome shotgun (WGS) entry which is preliminary data.</text>
</comment>
<keyword evidence="16" id="KW-1185">Reference proteome</keyword>
<dbReference type="PANTHER" id="PTHR11817">
    <property type="entry name" value="PYRUVATE KINASE"/>
    <property type="match status" value="1"/>
</dbReference>
<keyword evidence="9" id="KW-0067">ATP-binding</keyword>
<dbReference type="EMBL" id="JAKROA010000002">
    <property type="protein sequence ID" value="KAL5110516.1"/>
    <property type="molecule type" value="Genomic_DNA"/>
</dbReference>
<dbReference type="InterPro" id="IPR040442">
    <property type="entry name" value="Pyrv_kinase-like_dom_sf"/>
</dbReference>
<dbReference type="SUPFAM" id="SSF51621">
    <property type="entry name" value="Phosphoenolpyruvate/pyruvate domain"/>
    <property type="match status" value="1"/>
</dbReference>
<comment type="pathway">
    <text evidence="2">Carbohydrate degradation; glycolysis; pyruvate from D-glyceraldehyde 3-phosphate: step 5/5.</text>
</comment>
<protein>
    <recommendedName>
        <fullName evidence="4">pyruvate kinase</fullName>
        <ecNumber evidence="4">2.7.1.40</ecNumber>
    </recommendedName>
</protein>
<keyword evidence="6" id="KW-0479">Metal-binding</keyword>
<name>A0ABR4QLU6_9CEST</name>
<proteinExistence type="inferred from homology"/>
<keyword evidence="8 15" id="KW-0418">Kinase</keyword>
<dbReference type="InterPro" id="IPR001697">
    <property type="entry name" value="Pyr_Knase"/>
</dbReference>
<keyword evidence="5" id="KW-0808">Transferase</keyword>
<evidence type="ECO:0000256" key="4">
    <source>
        <dbReference type="ARBA" id="ARBA00012142"/>
    </source>
</evidence>
<keyword evidence="12 15" id="KW-0670">Pyruvate</keyword>
<dbReference type="Proteomes" id="UP001651158">
    <property type="component" value="Unassembled WGS sequence"/>
</dbReference>
<evidence type="ECO:0000256" key="6">
    <source>
        <dbReference type="ARBA" id="ARBA00022723"/>
    </source>
</evidence>
<gene>
    <name evidence="15" type="ORF">TcWFU_006287</name>
</gene>
<dbReference type="SUPFAM" id="SSF52935">
    <property type="entry name" value="PK C-terminal domain-like"/>
    <property type="match status" value="1"/>
</dbReference>
<evidence type="ECO:0000256" key="10">
    <source>
        <dbReference type="ARBA" id="ARBA00022842"/>
    </source>
</evidence>
<keyword evidence="10" id="KW-0460">Magnesium</keyword>
<evidence type="ECO:0000259" key="13">
    <source>
        <dbReference type="Pfam" id="PF00224"/>
    </source>
</evidence>
<dbReference type="Pfam" id="PF00224">
    <property type="entry name" value="PK"/>
    <property type="match status" value="1"/>
</dbReference>
<keyword evidence="11" id="KW-0324">Glycolysis</keyword>